<name>A0A218WMY2_PUNGR</name>
<gene>
    <name evidence="1" type="ORF">CDL15_Pgr001476</name>
</gene>
<reference evidence="2" key="1">
    <citation type="journal article" date="2017" name="Plant J.">
        <title>The pomegranate (Punica granatum L.) genome and the genomics of punicalagin biosynthesis.</title>
        <authorList>
            <person name="Qin G."/>
            <person name="Xu C."/>
            <person name="Ming R."/>
            <person name="Tang H."/>
            <person name="Guyot R."/>
            <person name="Kramer E.M."/>
            <person name="Hu Y."/>
            <person name="Yi X."/>
            <person name="Qi Y."/>
            <person name="Xu X."/>
            <person name="Gao Z."/>
            <person name="Pan H."/>
            <person name="Jian J."/>
            <person name="Tian Y."/>
            <person name="Yue Z."/>
            <person name="Xu Y."/>
        </authorList>
    </citation>
    <scope>NUCLEOTIDE SEQUENCE [LARGE SCALE GENOMIC DNA]</scope>
    <source>
        <strain evidence="2">cv. Dabenzi</strain>
    </source>
</reference>
<organism evidence="1 2">
    <name type="scientific">Punica granatum</name>
    <name type="common">Pomegranate</name>
    <dbReference type="NCBI Taxonomy" id="22663"/>
    <lineage>
        <taxon>Eukaryota</taxon>
        <taxon>Viridiplantae</taxon>
        <taxon>Streptophyta</taxon>
        <taxon>Embryophyta</taxon>
        <taxon>Tracheophyta</taxon>
        <taxon>Spermatophyta</taxon>
        <taxon>Magnoliopsida</taxon>
        <taxon>eudicotyledons</taxon>
        <taxon>Gunneridae</taxon>
        <taxon>Pentapetalae</taxon>
        <taxon>rosids</taxon>
        <taxon>malvids</taxon>
        <taxon>Myrtales</taxon>
        <taxon>Lythraceae</taxon>
        <taxon>Punica</taxon>
    </lineage>
</organism>
<sequence>MVWARGGHFSDVFFAYQVKFEWFPHHHHLERRRARGWSGIMSFYAGLHTRCWSVGSRAWLVQEAVVGFRSLGLFGKGVPQLVA</sequence>
<proteinExistence type="predicted"/>
<dbReference type="Proteomes" id="UP000197138">
    <property type="component" value="Unassembled WGS sequence"/>
</dbReference>
<accession>A0A218WMY2</accession>
<protein>
    <submittedName>
        <fullName evidence="1">Uncharacterized protein</fullName>
    </submittedName>
</protein>
<evidence type="ECO:0000313" key="1">
    <source>
        <dbReference type="EMBL" id="OWM73362.1"/>
    </source>
</evidence>
<dbReference type="AlphaFoldDB" id="A0A218WMY2"/>
<dbReference type="EMBL" id="MTKT01003953">
    <property type="protein sequence ID" value="OWM73362.1"/>
    <property type="molecule type" value="Genomic_DNA"/>
</dbReference>
<comment type="caution">
    <text evidence="1">The sequence shown here is derived from an EMBL/GenBank/DDBJ whole genome shotgun (WGS) entry which is preliminary data.</text>
</comment>
<evidence type="ECO:0000313" key="2">
    <source>
        <dbReference type="Proteomes" id="UP000197138"/>
    </source>
</evidence>